<dbReference type="EMBL" id="JBEDUW010000006">
    <property type="protein sequence ID" value="KAK9919248.1"/>
    <property type="molecule type" value="Genomic_DNA"/>
</dbReference>
<name>A0AAW1W5F6_RUBAR</name>
<keyword evidence="4" id="KW-1185">Reference proteome</keyword>
<dbReference type="PANTHER" id="PTHR46931">
    <property type="entry name" value="CRIB DOMAIN-CONTAINING PROTEIN RIC2"/>
    <property type="match status" value="1"/>
</dbReference>
<dbReference type="AlphaFoldDB" id="A0AAW1W5F6"/>
<organism evidence="3 4">
    <name type="scientific">Rubus argutus</name>
    <name type="common">Southern blackberry</name>
    <dbReference type="NCBI Taxonomy" id="59490"/>
    <lineage>
        <taxon>Eukaryota</taxon>
        <taxon>Viridiplantae</taxon>
        <taxon>Streptophyta</taxon>
        <taxon>Embryophyta</taxon>
        <taxon>Tracheophyta</taxon>
        <taxon>Spermatophyta</taxon>
        <taxon>Magnoliopsida</taxon>
        <taxon>eudicotyledons</taxon>
        <taxon>Gunneridae</taxon>
        <taxon>Pentapetalae</taxon>
        <taxon>rosids</taxon>
        <taxon>fabids</taxon>
        <taxon>Rosales</taxon>
        <taxon>Rosaceae</taxon>
        <taxon>Rosoideae</taxon>
        <taxon>Rosoideae incertae sedis</taxon>
        <taxon>Rubus</taxon>
    </lineage>
</organism>
<evidence type="ECO:0000313" key="4">
    <source>
        <dbReference type="Proteomes" id="UP001457282"/>
    </source>
</evidence>
<comment type="caution">
    <text evidence="3">The sequence shown here is derived from an EMBL/GenBank/DDBJ whole genome shotgun (WGS) entry which is preliminary data.</text>
</comment>
<dbReference type="PROSITE" id="PS50108">
    <property type="entry name" value="CRIB"/>
    <property type="match status" value="1"/>
</dbReference>
<dbReference type="Proteomes" id="UP001457282">
    <property type="component" value="Unassembled WGS sequence"/>
</dbReference>
<feature type="compositionally biased region" description="Polar residues" evidence="1">
    <location>
        <begin position="24"/>
        <end position="42"/>
    </location>
</feature>
<feature type="compositionally biased region" description="Acidic residues" evidence="1">
    <location>
        <begin position="48"/>
        <end position="57"/>
    </location>
</feature>
<dbReference type="PANTHER" id="PTHR46931:SF6">
    <property type="entry name" value="CRIB DOMAIN-CONTAINING PROTEIN RIC4"/>
    <property type="match status" value="1"/>
</dbReference>
<evidence type="ECO:0000259" key="2">
    <source>
        <dbReference type="PROSITE" id="PS50108"/>
    </source>
</evidence>
<feature type="region of interest" description="Disordered" evidence="1">
    <location>
        <begin position="24"/>
        <end position="65"/>
    </location>
</feature>
<accession>A0AAW1W5F6</accession>
<feature type="domain" description="CRIB" evidence="2">
    <location>
        <begin position="111"/>
        <end position="124"/>
    </location>
</feature>
<proteinExistence type="predicted"/>
<sequence length="178" mass="19583">MRERMEKLVLLPFTIGCVSESSIAVGAQQQPRRSKSDTNPSPIRTKEEEEEEEEEDGLSGGESMKNSFRSLAIPKPNISIGIHRLCKGFKTFSQLFVYKDEMEEMEMDMEIGCPTDVKHVTHIGLDGSASAATTDPIKGTWDGDLISPVSWRQFELSRPSQADADALAVVNDVSGSTC</sequence>
<protein>
    <recommendedName>
        <fullName evidence="2">CRIB domain-containing protein</fullName>
    </recommendedName>
</protein>
<dbReference type="InterPro" id="IPR044509">
    <property type="entry name" value="RIC2/4"/>
</dbReference>
<evidence type="ECO:0000256" key="1">
    <source>
        <dbReference type="SAM" id="MobiDB-lite"/>
    </source>
</evidence>
<gene>
    <name evidence="3" type="ORF">M0R45_027857</name>
</gene>
<evidence type="ECO:0000313" key="3">
    <source>
        <dbReference type="EMBL" id="KAK9919248.1"/>
    </source>
</evidence>
<dbReference type="InterPro" id="IPR000095">
    <property type="entry name" value="CRIB_dom"/>
</dbReference>
<reference evidence="3 4" key="1">
    <citation type="journal article" date="2023" name="G3 (Bethesda)">
        <title>A chromosome-length genome assembly and annotation of blackberry (Rubus argutus, cv. 'Hillquist').</title>
        <authorList>
            <person name="Bruna T."/>
            <person name="Aryal R."/>
            <person name="Dudchenko O."/>
            <person name="Sargent D.J."/>
            <person name="Mead D."/>
            <person name="Buti M."/>
            <person name="Cavallini A."/>
            <person name="Hytonen T."/>
            <person name="Andres J."/>
            <person name="Pham M."/>
            <person name="Weisz D."/>
            <person name="Mascagni F."/>
            <person name="Usai G."/>
            <person name="Natali L."/>
            <person name="Bassil N."/>
            <person name="Fernandez G.E."/>
            <person name="Lomsadze A."/>
            <person name="Armour M."/>
            <person name="Olukolu B."/>
            <person name="Poorten T."/>
            <person name="Britton C."/>
            <person name="Davik J."/>
            <person name="Ashrafi H."/>
            <person name="Aiden E.L."/>
            <person name="Borodovsky M."/>
            <person name="Worthington M."/>
        </authorList>
    </citation>
    <scope>NUCLEOTIDE SEQUENCE [LARGE SCALE GENOMIC DNA]</scope>
    <source>
        <strain evidence="3">PI 553951</strain>
    </source>
</reference>